<protein>
    <submittedName>
        <fullName evidence="1">Uncharacterized protein</fullName>
    </submittedName>
</protein>
<proteinExistence type="predicted"/>
<dbReference type="HOGENOM" id="CLU_2472117_0_0_1"/>
<reference evidence="2" key="1">
    <citation type="journal article" date="2013" name="Science">
        <title>The Amborella genome and the evolution of flowering plants.</title>
        <authorList>
            <consortium name="Amborella Genome Project"/>
        </authorList>
    </citation>
    <scope>NUCLEOTIDE SEQUENCE [LARGE SCALE GENOMIC DNA]</scope>
</reference>
<sequence length="88" mass="9786">MAYVLPDALRGYPTLSHMCCLMHYGVTRPSAIKTLQHPLINPHSSRCISRPALCTSRTILQHHMHKTACIRLPSSHAQGCPTSCIMPH</sequence>
<evidence type="ECO:0000313" key="2">
    <source>
        <dbReference type="Proteomes" id="UP000017836"/>
    </source>
</evidence>
<keyword evidence="2" id="KW-1185">Reference proteome</keyword>
<gene>
    <name evidence="1" type="ORF">AMTR_s00166p00039890</name>
</gene>
<evidence type="ECO:0000313" key="1">
    <source>
        <dbReference type="EMBL" id="ERN10519.1"/>
    </source>
</evidence>
<dbReference type="AlphaFoldDB" id="W1PRP8"/>
<accession>W1PRP8</accession>
<dbReference type="Proteomes" id="UP000017836">
    <property type="component" value="Unassembled WGS sequence"/>
</dbReference>
<name>W1PRP8_AMBTC</name>
<dbReference type="Gramene" id="ERN10519">
    <property type="protein sequence ID" value="ERN10519"/>
    <property type="gene ID" value="AMTR_s00166p00039890"/>
</dbReference>
<organism evidence="1 2">
    <name type="scientific">Amborella trichopoda</name>
    <dbReference type="NCBI Taxonomy" id="13333"/>
    <lineage>
        <taxon>Eukaryota</taxon>
        <taxon>Viridiplantae</taxon>
        <taxon>Streptophyta</taxon>
        <taxon>Embryophyta</taxon>
        <taxon>Tracheophyta</taxon>
        <taxon>Spermatophyta</taxon>
        <taxon>Magnoliopsida</taxon>
        <taxon>Amborellales</taxon>
        <taxon>Amborellaceae</taxon>
        <taxon>Amborella</taxon>
    </lineage>
</organism>
<dbReference type="EMBL" id="KI392824">
    <property type="protein sequence ID" value="ERN10519.1"/>
    <property type="molecule type" value="Genomic_DNA"/>
</dbReference>